<evidence type="ECO:0000313" key="2">
    <source>
        <dbReference type="Proteomes" id="UP001254608"/>
    </source>
</evidence>
<dbReference type="RefSeq" id="WP_311365396.1">
    <property type="nucleotide sequence ID" value="NZ_JAVRIC010000016.1"/>
</dbReference>
<dbReference type="EMBL" id="JAVRIC010000016">
    <property type="protein sequence ID" value="MDT0498005.1"/>
    <property type="molecule type" value="Genomic_DNA"/>
</dbReference>
<evidence type="ECO:0000313" key="1">
    <source>
        <dbReference type="EMBL" id="MDT0498005.1"/>
    </source>
</evidence>
<gene>
    <name evidence="1" type="ORF">RM530_11615</name>
</gene>
<protein>
    <submittedName>
        <fullName evidence="1">Uncharacterized protein</fullName>
    </submittedName>
</protein>
<organism evidence="1 2">
    <name type="scientific">Banduia mediterranea</name>
    <dbReference type="NCBI Taxonomy" id="3075609"/>
    <lineage>
        <taxon>Bacteria</taxon>
        <taxon>Pseudomonadati</taxon>
        <taxon>Pseudomonadota</taxon>
        <taxon>Gammaproteobacteria</taxon>
        <taxon>Nevskiales</taxon>
        <taxon>Algiphilaceae</taxon>
        <taxon>Banduia</taxon>
    </lineage>
</organism>
<keyword evidence="2" id="KW-1185">Reference proteome</keyword>
<reference evidence="1 2" key="1">
    <citation type="submission" date="2023-09" db="EMBL/GenBank/DDBJ databases">
        <authorList>
            <person name="Rey-Velasco X."/>
        </authorList>
    </citation>
    <scope>NUCLEOTIDE SEQUENCE [LARGE SCALE GENOMIC DNA]</scope>
    <source>
        <strain evidence="1 2">W345</strain>
    </source>
</reference>
<dbReference type="Proteomes" id="UP001254608">
    <property type="component" value="Unassembled WGS sequence"/>
</dbReference>
<sequence length="316" mass="34045">MDDTPSPAEFSGQLISQLLADLDGVLSDGEMPSADARGLIVKAARDGGLRGAILVLLTRAACNAYRRLLDEPSPIEAIDVLITVYPELIETTAALFRHADRLSTYVAEAEHDGERPEIRLADSIHELYAGLGNGDETASARGLVTLRALINHIDAAAQLLSTTDAASRPPACVIRPDKFHDHFLRMVEDVSKRQADDMPVAALSRDGRLTAIITDDRHPIDAAATSIRHELSGDDRQRDDAVTRMLALVDAIDRLRRENAHALGDFADDAMRYAGLITAAATTPLASGTAGFHLPALAQVARYNHSLLLPRGHAPH</sequence>
<name>A0ABU2WJF9_9GAMM</name>
<accession>A0ABU2WJF9</accession>
<proteinExistence type="predicted"/>
<comment type="caution">
    <text evidence="1">The sequence shown here is derived from an EMBL/GenBank/DDBJ whole genome shotgun (WGS) entry which is preliminary data.</text>
</comment>